<protein>
    <recommendedName>
        <fullName evidence="3">PilZ domain-containing protein</fullName>
    </recommendedName>
</protein>
<dbReference type="EMBL" id="JAHUZE010000004">
    <property type="protein sequence ID" value="MBV7380471.1"/>
    <property type="molecule type" value="Genomic_DNA"/>
</dbReference>
<reference evidence="1 2" key="1">
    <citation type="submission" date="2021-05" db="EMBL/GenBank/DDBJ databases">
        <title>Culturable bacteria isolated from Daya Bay.</title>
        <authorList>
            <person name="Zheng W."/>
            <person name="Yu S."/>
            <person name="Huang Y."/>
        </authorList>
    </citation>
    <scope>NUCLEOTIDE SEQUENCE [LARGE SCALE GENOMIC DNA]</scope>
    <source>
        <strain evidence="1 2">DP4N28-5</strain>
    </source>
</reference>
<name>A0ABS6T7J9_9RHOB</name>
<sequence>MDSISKELLENLHKAQKAKAKKQARMRVQVGENSYPVLDYSGTGFALDIEDAPHLRGLVDLYAGPNHLYECLIVASEADGPLMRYDFKRATAATDKAPLDYARDPDAPVALLPR</sequence>
<dbReference type="Proteomes" id="UP000756530">
    <property type="component" value="Unassembled WGS sequence"/>
</dbReference>
<evidence type="ECO:0000313" key="2">
    <source>
        <dbReference type="Proteomes" id="UP000756530"/>
    </source>
</evidence>
<keyword evidence="2" id="KW-1185">Reference proteome</keyword>
<evidence type="ECO:0000313" key="1">
    <source>
        <dbReference type="EMBL" id="MBV7380471.1"/>
    </source>
</evidence>
<comment type="caution">
    <text evidence="1">The sequence shown here is derived from an EMBL/GenBank/DDBJ whole genome shotgun (WGS) entry which is preliminary data.</text>
</comment>
<accession>A0ABS6T7J9</accession>
<proteinExistence type="predicted"/>
<evidence type="ECO:0008006" key="3">
    <source>
        <dbReference type="Google" id="ProtNLM"/>
    </source>
</evidence>
<gene>
    <name evidence="1" type="ORF">KJP28_16215</name>
</gene>
<organism evidence="1 2">
    <name type="scientific">Maritimibacter dapengensis</name>
    <dbReference type="NCBI Taxonomy" id="2836868"/>
    <lineage>
        <taxon>Bacteria</taxon>
        <taxon>Pseudomonadati</taxon>
        <taxon>Pseudomonadota</taxon>
        <taxon>Alphaproteobacteria</taxon>
        <taxon>Rhodobacterales</taxon>
        <taxon>Roseobacteraceae</taxon>
        <taxon>Maritimibacter</taxon>
    </lineage>
</organism>